<feature type="domain" description="REase AHJR-like" evidence="1">
    <location>
        <begin position="3"/>
        <end position="100"/>
    </location>
</feature>
<reference evidence="2 3" key="1">
    <citation type="submission" date="2020-05" db="EMBL/GenBank/DDBJ databases">
        <authorList>
            <person name="Whitworth D."/>
        </authorList>
    </citation>
    <scope>NUCLEOTIDE SEQUENCE [LARGE SCALE GENOMIC DNA]</scope>
    <source>
        <strain evidence="2 3">AB043B</strain>
    </source>
</reference>
<sequence length="224" mass="25110">MNDKKSTAHNQKVLALAADFKSKGYVVHVEPQPLELPFELLGYRPDLVAIKGDEGVVVEVKASTERLSIDRFREIAERIAEHKGWRFVLVTLDEPTGVGSPAVLSQTPDWAGLQQRMKVVDDLVRQGLWEPAVLYLWSVIEAALRRRAEQVHIPVERFPATRLLDQLYSAGEISVKDFDGFRTVLHVKNQVAHGVMVIIEPGLLVRVTELTWGLLAKWTATESG</sequence>
<gene>
    <name evidence="2" type="ORF">HMI49_00680</name>
</gene>
<evidence type="ECO:0000313" key="2">
    <source>
        <dbReference type="EMBL" id="NOK31716.1"/>
    </source>
</evidence>
<protein>
    <recommendedName>
        <fullName evidence="1">REase AHJR-like domain-containing protein</fullName>
    </recommendedName>
</protein>
<keyword evidence="3" id="KW-1185">Reference proteome</keyword>
<name>A0A7Y4NPJ0_9BACT</name>
<dbReference type="AlphaFoldDB" id="A0A7Y4NPJ0"/>
<evidence type="ECO:0000259" key="1">
    <source>
        <dbReference type="Pfam" id="PF18743"/>
    </source>
</evidence>
<organism evidence="2 3">
    <name type="scientific">Corallococcus exercitus</name>
    <dbReference type="NCBI Taxonomy" id="2316736"/>
    <lineage>
        <taxon>Bacteria</taxon>
        <taxon>Pseudomonadati</taxon>
        <taxon>Myxococcota</taxon>
        <taxon>Myxococcia</taxon>
        <taxon>Myxococcales</taxon>
        <taxon>Cystobacterineae</taxon>
        <taxon>Myxococcaceae</taxon>
        <taxon>Corallococcus</taxon>
    </lineage>
</organism>
<proteinExistence type="predicted"/>
<dbReference type="Pfam" id="PF18743">
    <property type="entry name" value="AHJR-like"/>
    <property type="match status" value="1"/>
</dbReference>
<dbReference type="RefSeq" id="WP_171432667.1">
    <property type="nucleotide sequence ID" value="NZ_JABFJV010000002.1"/>
</dbReference>
<dbReference type="InterPro" id="IPR040902">
    <property type="entry name" value="AHJR-like"/>
</dbReference>
<dbReference type="EMBL" id="JABFJV010000002">
    <property type="protein sequence ID" value="NOK31716.1"/>
    <property type="molecule type" value="Genomic_DNA"/>
</dbReference>
<comment type="caution">
    <text evidence="2">The sequence shown here is derived from an EMBL/GenBank/DDBJ whole genome shotgun (WGS) entry which is preliminary data.</text>
</comment>
<dbReference type="Proteomes" id="UP000563426">
    <property type="component" value="Unassembled WGS sequence"/>
</dbReference>
<evidence type="ECO:0000313" key="3">
    <source>
        <dbReference type="Proteomes" id="UP000563426"/>
    </source>
</evidence>
<accession>A0A7Y4NPJ0</accession>